<gene>
    <name evidence="1" type="ORF">EV182_005180</name>
</gene>
<keyword evidence="2" id="KW-1185">Reference proteome</keyword>
<evidence type="ECO:0000313" key="1">
    <source>
        <dbReference type="EMBL" id="KAJ1673465.1"/>
    </source>
</evidence>
<accession>A0ACC1HDL7</accession>
<name>A0ACC1HDL7_9FUNG</name>
<proteinExistence type="predicted"/>
<protein>
    <submittedName>
        <fullName evidence="1">Uncharacterized protein</fullName>
    </submittedName>
</protein>
<sequence>MAKCLHCECEEETQTHFFKCKQDNPKRGKKDWSGQETKIVTEKYLDSQNTFIGLMEVVHRALQLAALLNWNKH</sequence>
<organism evidence="1 2">
    <name type="scientific">Spiromyces aspiralis</name>
    <dbReference type="NCBI Taxonomy" id="68401"/>
    <lineage>
        <taxon>Eukaryota</taxon>
        <taxon>Fungi</taxon>
        <taxon>Fungi incertae sedis</taxon>
        <taxon>Zoopagomycota</taxon>
        <taxon>Kickxellomycotina</taxon>
        <taxon>Kickxellomycetes</taxon>
        <taxon>Kickxellales</taxon>
        <taxon>Kickxellaceae</taxon>
        <taxon>Spiromyces</taxon>
    </lineage>
</organism>
<comment type="caution">
    <text evidence="1">The sequence shown here is derived from an EMBL/GenBank/DDBJ whole genome shotgun (WGS) entry which is preliminary data.</text>
</comment>
<dbReference type="EMBL" id="JAMZIH010006914">
    <property type="protein sequence ID" value="KAJ1673465.1"/>
    <property type="molecule type" value="Genomic_DNA"/>
</dbReference>
<feature type="non-terminal residue" evidence="1">
    <location>
        <position position="73"/>
    </location>
</feature>
<dbReference type="Proteomes" id="UP001145114">
    <property type="component" value="Unassembled WGS sequence"/>
</dbReference>
<evidence type="ECO:0000313" key="2">
    <source>
        <dbReference type="Proteomes" id="UP001145114"/>
    </source>
</evidence>
<reference evidence="1" key="1">
    <citation type="submission" date="2022-06" db="EMBL/GenBank/DDBJ databases">
        <title>Phylogenomic reconstructions and comparative analyses of Kickxellomycotina fungi.</title>
        <authorList>
            <person name="Reynolds N.K."/>
            <person name="Stajich J.E."/>
            <person name="Barry K."/>
            <person name="Grigoriev I.V."/>
            <person name="Crous P."/>
            <person name="Smith M.E."/>
        </authorList>
    </citation>
    <scope>NUCLEOTIDE SEQUENCE</scope>
    <source>
        <strain evidence="1">RSA 2271</strain>
    </source>
</reference>